<dbReference type="EMBL" id="WKKC01000009">
    <property type="protein sequence ID" value="MTE02861.1"/>
    <property type="molecule type" value="Genomic_DNA"/>
</dbReference>
<dbReference type="RefSeq" id="WP_155692437.1">
    <property type="nucleotide sequence ID" value="NZ_WKKC01000009.1"/>
</dbReference>
<name>A0A9X4X8U2_LACJH</name>
<dbReference type="Proteomes" id="UP000488295">
    <property type="component" value="Unassembled WGS sequence"/>
</dbReference>
<proteinExistence type="predicted"/>
<dbReference type="AlphaFoldDB" id="A0A9X4X8U2"/>
<evidence type="ECO:0000313" key="1">
    <source>
        <dbReference type="EMBL" id="MTE02861.1"/>
    </source>
</evidence>
<accession>A0A9X4X8U2</accession>
<protein>
    <recommendedName>
        <fullName evidence="3">SAP domain-containing protein</fullName>
    </recommendedName>
</protein>
<dbReference type="Pfam" id="PF18953">
    <property type="entry name" value="SAP_new25"/>
    <property type="match status" value="1"/>
</dbReference>
<sequence length="208" mass="24588">MNTSIPKSITEFEHTYYYKTDLVKICKSLSLPASGTKAELNSYITAYLNGTPATQIKPKRKQKSRRSLTYQEINLDTKLVGSGFSFNNEARRWFADYFGVKNFSFKKKMAIIKRKAEAENDTKITIRDLIYRIEHWNQEEIGVVPEEQTYQWNNFVHDFFEDPATEKYQNRLKIAAVLWKLVRESSNNKIYSHGLLRQYEKEIRSYKK</sequence>
<gene>
    <name evidence="1" type="ORF">GJU95_03600</name>
</gene>
<reference evidence="1 2" key="1">
    <citation type="submission" date="2019-11" db="EMBL/GenBank/DDBJ databases">
        <title>Gastrointestinal microbiota of Peromyscus leucopus.</title>
        <authorList>
            <person name="Milovic A."/>
            <person name="Bassam K."/>
            <person name="Barbour A.G."/>
        </authorList>
    </citation>
    <scope>NUCLEOTIDE SEQUENCE [LARGE SCALE GENOMIC DNA]</scope>
    <source>
        <strain evidence="1 2">LL8</strain>
    </source>
</reference>
<evidence type="ECO:0008006" key="3">
    <source>
        <dbReference type="Google" id="ProtNLM"/>
    </source>
</evidence>
<organism evidence="1 2">
    <name type="scientific">Lactobacillus johnsonii</name>
    <dbReference type="NCBI Taxonomy" id="33959"/>
    <lineage>
        <taxon>Bacteria</taxon>
        <taxon>Bacillati</taxon>
        <taxon>Bacillota</taxon>
        <taxon>Bacilli</taxon>
        <taxon>Lactobacillales</taxon>
        <taxon>Lactobacillaceae</taxon>
        <taxon>Lactobacillus</taxon>
    </lineage>
</organism>
<evidence type="ECO:0000313" key="2">
    <source>
        <dbReference type="Proteomes" id="UP000488295"/>
    </source>
</evidence>
<comment type="caution">
    <text evidence="1">The sequence shown here is derived from an EMBL/GenBank/DDBJ whole genome shotgun (WGS) entry which is preliminary data.</text>
</comment>